<protein>
    <submittedName>
        <fullName evidence="1">Uncharacterized protein</fullName>
    </submittedName>
</protein>
<comment type="caution">
    <text evidence="1">The sequence shown here is derived from an EMBL/GenBank/DDBJ whole genome shotgun (WGS) entry which is preliminary data.</text>
</comment>
<evidence type="ECO:0000313" key="1">
    <source>
        <dbReference type="EMBL" id="KAJ1122528.1"/>
    </source>
</evidence>
<dbReference type="AlphaFoldDB" id="A0AAV7P2J5"/>
<reference evidence="1" key="1">
    <citation type="journal article" date="2022" name="bioRxiv">
        <title>Sequencing and chromosome-scale assembly of the giantPleurodeles waltlgenome.</title>
        <authorList>
            <person name="Brown T."/>
            <person name="Elewa A."/>
            <person name="Iarovenko S."/>
            <person name="Subramanian E."/>
            <person name="Araus A.J."/>
            <person name="Petzold A."/>
            <person name="Susuki M."/>
            <person name="Suzuki K.-i.T."/>
            <person name="Hayashi T."/>
            <person name="Toyoda A."/>
            <person name="Oliveira C."/>
            <person name="Osipova E."/>
            <person name="Leigh N.D."/>
            <person name="Simon A."/>
            <person name="Yun M.H."/>
        </authorList>
    </citation>
    <scope>NUCLEOTIDE SEQUENCE</scope>
    <source>
        <strain evidence="1">20211129_DDA</strain>
        <tissue evidence="1">Liver</tissue>
    </source>
</reference>
<name>A0AAV7P2J5_PLEWA</name>
<sequence>ECWKSRQCSGSLGKSARTRVESWSVVAVLVAERRRLEDALAAKRGRPEAVVSRAGA</sequence>
<evidence type="ECO:0000313" key="2">
    <source>
        <dbReference type="Proteomes" id="UP001066276"/>
    </source>
</evidence>
<feature type="non-terminal residue" evidence="1">
    <location>
        <position position="1"/>
    </location>
</feature>
<dbReference type="EMBL" id="JANPWB010000011">
    <property type="protein sequence ID" value="KAJ1122528.1"/>
    <property type="molecule type" value="Genomic_DNA"/>
</dbReference>
<keyword evidence="2" id="KW-1185">Reference proteome</keyword>
<dbReference type="Proteomes" id="UP001066276">
    <property type="component" value="Chromosome 7"/>
</dbReference>
<gene>
    <name evidence="1" type="ORF">NDU88_001014</name>
</gene>
<proteinExistence type="predicted"/>
<feature type="non-terminal residue" evidence="1">
    <location>
        <position position="56"/>
    </location>
</feature>
<accession>A0AAV7P2J5</accession>
<organism evidence="1 2">
    <name type="scientific">Pleurodeles waltl</name>
    <name type="common">Iberian ribbed newt</name>
    <dbReference type="NCBI Taxonomy" id="8319"/>
    <lineage>
        <taxon>Eukaryota</taxon>
        <taxon>Metazoa</taxon>
        <taxon>Chordata</taxon>
        <taxon>Craniata</taxon>
        <taxon>Vertebrata</taxon>
        <taxon>Euteleostomi</taxon>
        <taxon>Amphibia</taxon>
        <taxon>Batrachia</taxon>
        <taxon>Caudata</taxon>
        <taxon>Salamandroidea</taxon>
        <taxon>Salamandridae</taxon>
        <taxon>Pleurodelinae</taxon>
        <taxon>Pleurodeles</taxon>
    </lineage>
</organism>